<gene>
    <name evidence="2" type="ORF">GCM10009559_37650</name>
</gene>
<protein>
    <submittedName>
        <fullName evidence="2">Amidase</fullName>
    </submittedName>
</protein>
<dbReference type="InterPro" id="IPR020556">
    <property type="entry name" value="Amidase_CS"/>
</dbReference>
<feature type="domain" description="Amidase" evidence="1">
    <location>
        <begin position="27"/>
        <end position="468"/>
    </location>
</feature>
<dbReference type="InterPro" id="IPR036928">
    <property type="entry name" value="AS_sf"/>
</dbReference>
<dbReference type="SUPFAM" id="SSF75304">
    <property type="entry name" value="Amidase signature (AS) enzymes"/>
    <property type="match status" value="1"/>
</dbReference>
<evidence type="ECO:0000259" key="1">
    <source>
        <dbReference type="Pfam" id="PF01425"/>
    </source>
</evidence>
<evidence type="ECO:0000313" key="3">
    <source>
        <dbReference type="Proteomes" id="UP001499967"/>
    </source>
</evidence>
<dbReference type="RefSeq" id="WP_343942756.1">
    <property type="nucleotide sequence ID" value="NZ_BAAAHP010000105.1"/>
</dbReference>
<reference evidence="2 3" key="1">
    <citation type="journal article" date="2019" name="Int. J. Syst. Evol. Microbiol.">
        <title>The Global Catalogue of Microorganisms (GCM) 10K type strain sequencing project: providing services to taxonomists for standard genome sequencing and annotation.</title>
        <authorList>
            <consortium name="The Broad Institute Genomics Platform"/>
            <consortium name="The Broad Institute Genome Sequencing Center for Infectious Disease"/>
            <person name="Wu L."/>
            <person name="Ma J."/>
        </authorList>
    </citation>
    <scope>NUCLEOTIDE SEQUENCE [LARGE SCALE GENOMIC DNA]</scope>
    <source>
        <strain evidence="2 3">JCM 11117</strain>
    </source>
</reference>
<dbReference type="EMBL" id="BAAAHP010000105">
    <property type="protein sequence ID" value="GAA0941856.1"/>
    <property type="molecule type" value="Genomic_DNA"/>
</dbReference>
<dbReference type="InterPro" id="IPR052739">
    <property type="entry name" value="FAAH2"/>
</dbReference>
<accession>A0ABN1QF84</accession>
<dbReference type="PROSITE" id="PS00571">
    <property type="entry name" value="AMIDASES"/>
    <property type="match status" value="1"/>
</dbReference>
<comment type="caution">
    <text evidence="2">The sequence shown here is derived from an EMBL/GenBank/DDBJ whole genome shotgun (WGS) entry which is preliminary data.</text>
</comment>
<organism evidence="2 3">
    <name type="scientific">Pseudonocardia zijingensis</name>
    <dbReference type="NCBI Taxonomy" id="153376"/>
    <lineage>
        <taxon>Bacteria</taxon>
        <taxon>Bacillati</taxon>
        <taxon>Actinomycetota</taxon>
        <taxon>Actinomycetes</taxon>
        <taxon>Pseudonocardiales</taxon>
        <taxon>Pseudonocardiaceae</taxon>
        <taxon>Pseudonocardia</taxon>
    </lineage>
</organism>
<evidence type="ECO:0000313" key="2">
    <source>
        <dbReference type="EMBL" id="GAA0941856.1"/>
    </source>
</evidence>
<dbReference type="PIRSF" id="PIRSF001221">
    <property type="entry name" value="Amidase_fungi"/>
    <property type="match status" value="1"/>
</dbReference>
<dbReference type="Gene3D" id="3.90.1300.10">
    <property type="entry name" value="Amidase signature (AS) domain"/>
    <property type="match status" value="1"/>
</dbReference>
<dbReference type="InterPro" id="IPR023631">
    <property type="entry name" value="Amidase_dom"/>
</dbReference>
<dbReference type="NCBIfam" id="NF004816">
    <property type="entry name" value="PRK06170.1"/>
    <property type="match status" value="1"/>
</dbReference>
<proteinExistence type="predicted"/>
<sequence length="489" mass="51806">MNESELAYGSAGELVDALEARTVSAVELAQAAIGRIERHDATINAMCVRDFDRALEAARAADAARAQGHTAPLLGVPITVKESFHVAGLPTTWGWPEHAGFVPDEDALAVQRVKAAGAVVLGKTNVPLALGDFQNYNDVYGTTVNPWDPTRTPGGSSGGSAAALAAGYGALSIGSDIGGSLRNPAHYCGVHAHKPTLGLLPHRGHTPPGLPVLPIESDDLAVTGPMARSAADLALLLDVLAGPDERGSGVAYRLELPAPRHTDLADHRVLVLDTHPLMPTSAAVRAAIEAFAERLAKAGARVERESPLLPDQAEAARTYMRLLLSTLGANYPEAVYEHARAAAAQLDPGDRSLAAERARGTALSHRDWFAADKARHVLRHRWSELFTEFDVVIHPVMPTPAFPHDHGPVQSRRIDIDGTAHDYLDQLVHAGVATLPGLPATALPVGSSEDGLPIGVQAIGPMWGDRTTIRFAELVEREFGGFTPPPLDR</sequence>
<dbReference type="Proteomes" id="UP001499967">
    <property type="component" value="Unassembled WGS sequence"/>
</dbReference>
<dbReference type="PANTHER" id="PTHR43372">
    <property type="entry name" value="FATTY-ACID AMIDE HYDROLASE"/>
    <property type="match status" value="1"/>
</dbReference>
<dbReference type="PANTHER" id="PTHR43372:SF4">
    <property type="entry name" value="FATTY-ACID AMIDE HYDROLASE 2"/>
    <property type="match status" value="1"/>
</dbReference>
<keyword evidence="3" id="KW-1185">Reference proteome</keyword>
<name>A0ABN1QF84_9PSEU</name>
<dbReference type="Pfam" id="PF01425">
    <property type="entry name" value="Amidase"/>
    <property type="match status" value="1"/>
</dbReference>